<gene>
    <name evidence="4" type="ORF">EVOR1521_LOCUS19018</name>
</gene>
<dbReference type="Proteomes" id="UP001178507">
    <property type="component" value="Unassembled WGS sequence"/>
</dbReference>
<dbReference type="AlphaFoldDB" id="A0AA36IX12"/>
<feature type="domain" description="Allophanate hydrolase C-terminal" evidence="3">
    <location>
        <begin position="518"/>
        <end position="649"/>
    </location>
</feature>
<accession>A0AA36IX12</accession>
<dbReference type="NCBIfam" id="NF006043">
    <property type="entry name" value="PRK08186.1"/>
    <property type="match status" value="1"/>
</dbReference>
<evidence type="ECO:0008006" key="6">
    <source>
        <dbReference type="Google" id="ProtNLM"/>
    </source>
</evidence>
<dbReference type="Pfam" id="PF21986">
    <property type="entry name" value="AH_C"/>
    <property type="match status" value="1"/>
</dbReference>
<dbReference type="InterPro" id="IPR014085">
    <property type="entry name" value="Allophanate_hydrolase"/>
</dbReference>
<evidence type="ECO:0000259" key="2">
    <source>
        <dbReference type="Pfam" id="PF01425"/>
    </source>
</evidence>
<evidence type="ECO:0000313" key="5">
    <source>
        <dbReference type="Proteomes" id="UP001178507"/>
    </source>
</evidence>
<dbReference type="InterPro" id="IPR036928">
    <property type="entry name" value="AS_sf"/>
</dbReference>
<dbReference type="Gene3D" id="1.20.58.1700">
    <property type="match status" value="1"/>
</dbReference>
<protein>
    <recommendedName>
        <fullName evidence="6">Allophanate hydrolase</fullName>
    </recommendedName>
</protein>
<dbReference type="PANTHER" id="PTHR11895">
    <property type="entry name" value="TRANSAMIDASE"/>
    <property type="match status" value="1"/>
</dbReference>
<feature type="region of interest" description="Disordered" evidence="1">
    <location>
        <begin position="249"/>
        <end position="272"/>
    </location>
</feature>
<dbReference type="NCBIfam" id="TIGR02713">
    <property type="entry name" value="allophanate_hyd"/>
    <property type="match status" value="1"/>
</dbReference>
<dbReference type="SUPFAM" id="SSF75304">
    <property type="entry name" value="Amidase signature (AS) enzymes"/>
    <property type="match status" value="1"/>
</dbReference>
<organism evidence="4 5">
    <name type="scientific">Effrenium voratum</name>
    <dbReference type="NCBI Taxonomy" id="2562239"/>
    <lineage>
        <taxon>Eukaryota</taxon>
        <taxon>Sar</taxon>
        <taxon>Alveolata</taxon>
        <taxon>Dinophyceae</taxon>
        <taxon>Suessiales</taxon>
        <taxon>Symbiodiniaceae</taxon>
        <taxon>Effrenium</taxon>
    </lineage>
</organism>
<dbReference type="InterPro" id="IPR000120">
    <property type="entry name" value="Amidase"/>
</dbReference>
<proteinExistence type="predicted"/>
<dbReference type="InterPro" id="IPR053844">
    <property type="entry name" value="AH_C"/>
</dbReference>
<feature type="domain" description="Amidase" evidence="2">
    <location>
        <begin position="34"/>
        <end position="470"/>
    </location>
</feature>
<comment type="caution">
    <text evidence="4">The sequence shown here is derived from an EMBL/GenBank/DDBJ whole genome shotgun (WGS) entry which is preliminary data.</text>
</comment>
<dbReference type="Pfam" id="PF01425">
    <property type="entry name" value="Amidase"/>
    <property type="match status" value="1"/>
</dbReference>
<dbReference type="InterPro" id="IPR023631">
    <property type="entry name" value="Amidase_dom"/>
</dbReference>
<keyword evidence="5" id="KW-1185">Reference proteome</keyword>
<evidence type="ECO:0000313" key="4">
    <source>
        <dbReference type="EMBL" id="CAJ1394344.1"/>
    </source>
</evidence>
<dbReference type="EMBL" id="CAUJNA010002802">
    <property type="protein sequence ID" value="CAJ1394344.1"/>
    <property type="molecule type" value="Genomic_DNA"/>
</dbReference>
<evidence type="ECO:0000256" key="1">
    <source>
        <dbReference type="SAM" id="MobiDB-lite"/>
    </source>
</evidence>
<reference evidence="4" key="1">
    <citation type="submission" date="2023-08" db="EMBL/GenBank/DDBJ databases">
        <authorList>
            <person name="Chen Y."/>
            <person name="Shah S."/>
            <person name="Dougan E. K."/>
            <person name="Thang M."/>
            <person name="Chan C."/>
        </authorList>
    </citation>
    <scope>NUCLEOTIDE SEQUENCE</scope>
</reference>
<dbReference type="PANTHER" id="PTHR11895:SF169">
    <property type="entry name" value="GLUTAMYL-TRNA(GLN) AMIDOTRANSFERASE"/>
    <property type="match status" value="1"/>
</dbReference>
<name>A0AA36IX12_9DINO</name>
<feature type="compositionally biased region" description="Basic and acidic residues" evidence="1">
    <location>
        <begin position="253"/>
        <end position="263"/>
    </location>
</feature>
<sequence length="650" mass="69107">MLSRSRQVPVFRFARAASTLQELWASGASVTDIAAESCDRAARADRHEWVHLVPKQQVLAEAKALQQKAASMSQEQRRRELPLLGSTFAVKDNLQVAGLPTTNAMDYRPPRQAPIAKRSAAVVKQLQERGAVCIGKANMDCLATGLVGVRSPYGACQNSLDRSFISGGSSSGSGVSVALAQVTFSLGTDTAGSGRVPAALNNIVGLKASRGLMSTDGLSPACKTLDCVSIFSLTVPEAQRILEVASAASGTDPWDRPGKDLRQGPRLPPSGPASFRFGVPSARFVDFGSFGAQAQARADDYRQAWERSVEALKAIGGTCVEVDYAPFQEAANLLYQGPWVAERLSACADLLADEPELLDATVKTIVENGTEYTAKQCFEAIYQLQQLRFEAMQALNTVQAQVLVTPTVGATYTIEDVLADPVVLNTNLGRYTNHMNLLDLCGISVPTTFAAEKLPFGVTVSAVAGHDALICDVAQRLHSAAGLTAGATTSAVQDVAAAVEATEGKYFGPLPAGAESFEVAVCGAHMEGLALSWQLTERGGRFMRTARTSPRYRLVAFDGMSPPRPGLVDDAKGAGIDLEIWEMPAASFGSFMKLVASPLGIGWIELEDGSRVQGFRQVDHGANRRGLVGVGGDAPVDITELGSWRNYLKK</sequence>
<dbReference type="GO" id="GO:0003824">
    <property type="term" value="F:catalytic activity"/>
    <property type="evidence" value="ECO:0007669"/>
    <property type="project" value="InterPro"/>
</dbReference>
<dbReference type="Gene3D" id="3.10.490.10">
    <property type="entry name" value="Gamma-glutamyl cyclotransferase-like"/>
    <property type="match status" value="1"/>
</dbReference>
<evidence type="ECO:0000259" key="3">
    <source>
        <dbReference type="Pfam" id="PF21986"/>
    </source>
</evidence>
<dbReference type="Gene3D" id="3.90.1300.10">
    <property type="entry name" value="Amidase signature (AS) domain"/>
    <property type="match status" value="1"/>
</dbReference>